<evidence type="ECO:0000313" key="2">
    <source>
        <dbReference type="EMBL" id="GES23978.1"/>
    </source>
</evidence>
<organism evidence="2 3">
    <name type="scientific">Acrocarpospora pleiomorpha</name>
    <dbReference type="NCBI Taxonomy" id="90975"/>
    <lineage>
        <taxon>Bacteria</taxon>
        <taxon>Bacillati</taxon>
        <taxon>Actinomycetota</taxon>
        <taxon>Actinomycetes</taxon>
        <taxon>Streptosporangiales</taxon>
        <taxon>Streptosporangiaceae</taxon>
        <taxon>Acrocarpospora</taxon>
    </lineage>
</organism>
<keyword evidence="1" id="KW-0472">Membrane</keyword>
<keyword evidence="3" id="KW-1185">Reference proteome</keyword>
<keyword evidence="1" id="KW-0812">Transmembrane</keyword>
<keyword evidence="1" id="KW-1133">Transmembrane helix</keyword>
<feature type="transmembrane region" description="Helical" evidence="1">
    <location>
        <begin position="104"/>
        <end position="121"/>
    </location>
</feature>
<dbReference type="OrthoDB" id="3635446at2"/>
<evidence type="ECO:0008006" key="4">
    <source>
        <dbReference type="Google" id="ProtNLM"/>
    </source>
</evidence>
<evidence type="ECO:0000256" key="1">
    <source>
        <dbReference type="SAM" id="Phobius"/>
    </source>
</evidence>
<dbReference type="InterPro" id="IPR013879">
    <property type="entry name" value="DUF1761"/>
</dbReference>
<name>A0A5M3Y002_9ACTN</name>
<proteinExistence type="predicted"/>
<dbReference type="EMBL" id="BLAF01000047">
    <property type="protein sequence ID" value="GES23978.1"/>
    <property type="molecule type" value="Genomic_DNA"/>
</dbReference>
<dbReference type="Proteomes" id="UP000377595">
    <property type="component" value="Unassembled WGS sequence"/>
</dbReference>
<feature type="transmembrane region" description="Helical" evidence="1">
    <location>
        <begin position="6"/>
        <end position="26"/>
    </location>
</feature>
<reference evidence="2 3" key="1">
    <citation type="submission" date="2019-10" db="EMBL/GenBank/DDBJ databases">
        <title>Whole genome shotgun sequence of Acrocarpospora pleiomorpha NBRC 16267.</title>
        <authorList>
            <person name="Ichikawa N."/>
            <person name="Kimura A."/>
            <person name="Kitahashi Y."/>
            <person name="Komaki H."/>
            <person name="Oguchi A."/>
        </authorList>
    </citation>
    <scope>NUCLEOTIDE SEQUENCE [LARGE SCALE GENOMIC DNA]</scope>
    <source>
        <strain evidence="2 3">NBRC 16267</strain>
    </source>
</reference>
<feature type="transmembrane region" description="Helical" evidence="1">
    <location>
        <begin position="70"/>
        <end position="92"/>
    </location>
</feature>
<evidence type="ECO:0000313" key="3">
    <source>
        <dbReference type="Proteomes" id="UP000377595"/>
    </source>
</evidence>
<accession>A0A5M3Y002</accession>
<sequence>MPELNFWAIAVSVAAGFVISSVWYALVPSQSTAPPPKPWKILFEPVRTLVLALVLAGLAAKIGIDSWSGGLLLGLVVWAGFPLVLLSGSVLWEAVPWRSAAAHAGDWLIKLLVICVIVGVWR</sequence>
<dbReference type="RefSeq" id="WP_155348837.1">
    <property type="nucleotide sequence ID" value="NZ_BAAAHM010000024.1"/>
</dbReference>
<feature type="transmembrane region" description="Helical" evidence="1">
    <location>
        <begin position="46"/>
        <end position="64"/>
    </location>
</feature>
<dbReference type="AlphaFoldDB" id="A0A5M3Y002"/>
<dbReference type="Pfam" id="PF08570">
    <property type="entry name" value="DUF1761"/>
    <property type="match status" value="1"/>
</dbReference>
<comment type="caution">
    <text evidence="2">The sequence shown here is derived from an EMBL/GenBank/DDBJ whole genome shotgun (WGS) entry which is preliminary data.</text>
</comment>
<protein>
    <recommendedName>
        <fullName evidence="4">DUF1761 domain-containing protein</fullName>
    </recommendedName>
</protein>
<gene>
    <name evidence="2" type="ORF">Aple_068770</name>
</gene>